<name>A0ABR1YV54_9PEZI</name>
<dbReference type="Proteomes" id="UP001492380">
    <property type="component" value="Unassembled WGS sequence"/>
</dbReference>
<feature type="region of interest" description="Disordered" evidence="1">
    <location>
        <begin position="623"/>
        <end position="644"/>
    </location>
</feature>
<evidence type="ECO:0000256" key="2">
    <source>
        <dbReference type="SAM" id="SignalP"/>
    </source>
</evidence>
<feature type="signal peptide" evidence="2">
    <location>
        <begin position="1"/>
        <end position="25"/>
    </location>
</feature>
<feature type="compositionally biased region" description="Gly residues" evidence="1">
    <location>
        <begin position="626"/>
        <end position="642"/>
    </location>
</feature>
<feature type="region of interest" description="Disordered" evidence="1">
    <location>
        <begin position="538"/>
        <end position="568"/>
    </location>
</feature>
<protein>
    <submittedName>
        <fullName evidence="3">Uncharacterized protein</fullName>
    </submittedName>
</protein>
<comment type="caution">
    <text evidence="3">The sequence shown here is derived from an EMBL/GenBank/DDBJ whole genome shotgun (WGS) entry which is preliminary data.</text>
</comment>
<feature type="compositionally biased region" description="Pro residues" evidence="1">
    <location>
        <begin position="407"/>
        <end position="427"/>
    </location>
</feature>
<feature type="chain" id="PRO_5046066462" evidence="2">
    <location>
        <begin position="26"/>
        <end position="691"/>
    </location>
</feature>
<keyword evidence="2" id="KW-0732">Signal</keyword>
<proteinExistence type="predicted"/>
<feature type="compositionally biased region" description="Basic and acidic residues" evidence="1">
    <location>
        <begin position="336"/>
        <end position="352"/>
    </location>
</feature>
<keyword evidence="4" id="KW-1185">Reference proteome</keyword>
<evidence type="ECO:0000313" key="4">
    <source>
        <dbReference type="Proteomes" id="UP001492380"/>
    </source>
</evidence>
<evidence type="ECO:0000256" key="1">
    <source>
        <dbReference type="SAM" id="MobiDB-lite"/>
    </source>
</evidence>
<feature type="compositionally biased region" description="Polar residues" evidence="1">
    <location>
        <begin position="382"/>
        <end position="394"/>
    </location>
</feature>
<gene>
    <name evidence="3" type="ORF">HDK90DRAFT_463723</name>
</gene>
<evidence type="ECO:0000313" key="3">
    <source>
        <dbReference type="EMBL" id="KAK8240084.1"/>
    </source>
</evidence>
<feature type="compositionally biased region" description="Gly residues" evidence="1">
    <location>
        <begin position="318"/>
        <end position="328"/>
    </location>
</feature>
<dbReference type="EMBL" id="JBBWRZ010000003">
    <property type="protein sequence ID" value="KAK8240084.1"/>
    <property type="molecule type" value="Genomic_DNA"/>
</dbReference>
<feature type="region of interest" description="Disordered" evidence="1">
    <location>
        <begin position="318"/>
        <end position="429"/>
    </location>
</feature>
<sequence>MNTRSHRTIAAIKSTALTCCLWVQARVELTDDRGSTTNPTHGQVLPAVDKEQSSTRTNNCLVMNPDESPALHQRPIHFTNGPLPTNISLDRFLITWHDTETGNKQALGDLSAPEATTNNTKPELYFRIAWDESGTFLLYFYLPLKIRAANKGIRDFYLVVPAEAIRRPDGLTLLEENEDSLSLRLALHGPSAVLMPTAGAKRPLSVQARGLLLALKSLSQTPRFEVTFPRSDCLEAVLRAAAARVKGLEGAAHEESSFSLRSPQIDFEKTFSGRECGENEWDRYLIIPGETLQGEWNPLVQEAPPRYEDVVAEGHAGCGAEVGVGDGEGGGEELGDGERPGGGEAGDGERLVGGEQQQPRGEKDKGLLLDTTNAPYPPTLPTPSKATGHTQDPGSNRPAPLKRKAASPPPHPHPHAKPSPLPQPTPLPTTLLLTTLHRHLSPSSPPGSLSTFLPLPSTSQSVLNLGRSRCLFTDEQYARFFNGVAWLATLWPRRPDALPVLLPHAGRMMMCVCESDWVRFAACRVAAMGAALVLSGGQGVGKEHEERPPGGKRRRKTPPGPRLGEVNPLAVPPTRAAAALVGFIYVRIGEGADAFIVDDLLALQEVAVLLEQAAAAAGLRGAETGAQGGQGEPGERATGGLGLEHASGDAVDELERQVVAFTWQLAACVMLALFKAHERDWFAVDVEEVVV</sequence>
<accession>A0ABR1YV54</accession>
<reference evidence="3 4" key="1">
    <citation type="submission" date="2024-04" db="EMBL/GenBank/DDBJ databases">
        <title>Phyllosticta paracitricarpa is synonymous to the EU quarantine fungus P. citricarpa based on phylogenomic analyses.</title>
        <authorList>
            <consortium name="Lawrence Berkeley National Laboratory"/>
            <person name="Van Ingen-Buijs V.A."/>
            <person name="Van Westerhoven A.C."/>
            <person name="Haridas S."/>
            <person name="Skiadas P."/>
            <person name="Martin F."/>
            <person name="Groenewald J.Z."/>
            <person name="Crous P.W."/>
            <person name="Seidl M.F."/>
        </authorList>
    </citation>
    <scope>NUCLEOTIDE SEQUENCE [LARGE SCALE GENOMIC DNA]</scope>
    <source>
        <strain evidence="3 4">CBS 123374</strain>
    </source>
</reference>
<organism evidence="3 4">
    <name type="scientific">Phyllosticta capitalensis</name>
    <dbReference type="NCBI Taxonomy" id="121624"/>
    <lineage>
        <taxon>Eukaryota</taxon>
        <taxon>Fungi</taxon>
        <taxon>Dikarya</taxon>
        <taxon>Ascomycota</taxon>
        <taxon>Pezizomycotina</taxon>
        <taxon>Dothideomycetes</taxon>
        <taxon>Dothideomycetes incertae sedis</taxon>
        <taxon>Botryosphaeriales</taxon>
        <taxon>Phyllostictaceae</taxon>
        <taxon>Phyllosticta</taxon>
    </lineage>
</organism>